<sequence>MAKFSASFYLLVAMLVFASVKSMLPKVEGACEKATIGGGCPDVSKCVELCRPCYRGVGIIAVFCRAAGGGIPYDQCICSFKRGAPCDPPAPPRCPALWSPPVENTLNGTLIA</sequence>
<keyword evidence="2" id="KW-1185">Reference proteome</keyword>
<dbReference type="Proteomes" id="UP001164250">
    <property type="component" value="Chromosome 7"/>
</dbReference>
<proteinExistence type="predicted"/>
<evidence type="ECO:0000313" key="1">
    <source>
        <dbReference type="EMBL" id="KAJ0093098.1"/>
    </source>
</evidence>
<dbReference type="EMBL" id="CM047903">
    <property type="protein sequence ID" value="KAJ0093098.1"/>
    <property type="molecule type" value="Genomic_DNA"/>
</dbReference>
<evidence type="ECO:0000313" key="2">
    <source>
        <dbReference type="Proteomes" id="UP001164250"/>
    </source>
</evidence>
<comment type="caution">
    <text evidence="1">The sequence shown here is derived from an EMBL/GenBank/DDBJ whole genome shotgun (WGS) entry which is preliminary data.</text>
</comment>
<accession>A0ACC1B2Q7</accession>
<organism evidence="1 2">
    <name type="scientific">Pistacia atlantica</name>
    <dbReference type="NCBI Taxonomy" id="434234"/>
    <lineage>
        <taxon>Eukaryota</taxon>
        <taxon>Viridiplantae</taxon>
        <taxon>Streptophyta</taxon>
        <taxon>Embryophyta</taxon>
        <taxon>Tracheophyta</taxon>
        <taxon>Spermatophyta</taxon>
        <taxon>Magnoliopsida</taxon>
        <taxon>eudicotyledons</taxon>
        <taxon>Gunneridae</taxon>
        <taxon>Pentapetalae</taxon>
        <taxon>rosids</taxon>
        <taxon>malvids</taxon>
        <taxon>Sapindales</taxon>
        <taxon>Anacardiaceae</taxon>
        <taxon>Pistacia</taxon>
    </lineage>
</organism>
<gene>
    <name evidence="1" type="ORF">Patl1_25313</name>
</gene>
<reference evidence="2" key="1">
    <citation type="journal article" date="2023" name="G3 (Bethesda)">
        <title>Genome assembly and association tests identify interacting loci associated with vigor, precocity, and sex in interspecific pistachio rootstocks.</title>
        <authorList>
            <person name="Palmer W."/>
            <person name="Jacygrad E."/>
            <person name="Sagayaradj S."/>
            <person name="Cavanaugh K."/>
            <person name="Han R."/>
            <person name="Bertier L."/>
            <person name="Beede B."/>
            <person name="Kafkas S."/>
            <person name="Golino D."/>
            <person name="Preece J."/>
            <person name="Michelmore R."/>
        </authorList>
    </citation>
    <scope>NUCLEOTIDE SEQUENCE [LARGE SCALE GENOMIC DNA]</scope>
</reference>
<name>A0ACC1B2Q7_9ROSI</name>
<protein>
    <submittedName>
        <fullName evidence="1">Uncharacterized protein</fullName>
    </submittedName>
</protein>